<name>A0A1Z4JKL5_LEPBY</name>
<dbReference type="AlphaFoldDB" id="A0A1Z4JKL5"/>
<dbReference type="EMBL" id="AP018203">
    <property type="protein sequence ID" value="BAY57299.1"/>
    <property type="molecule type" value="Genomic_DNA"/>
</dbReference>
<dbReference type="InterPro" id="IPR052712">
    <property type="entry name" value="Acid_resist_chaperone_HdeD"/>
</dbReference>
<protein>
    <recommendedName>
        <fullName evidence="4">HdeD family acid-resistance protein</fullName>
    </recommendedName>
</protein>
<feature type="transmembrane region" description="Helical" evidence="1">
    <location>
        <begin position="122"/>
        <end position="141"/>
    </location>
</feature>
<sequence length="191" mass="20335">MTTAIETKSRNSGLWIGVLLIALGLGAIAAPVFSTIVTETWLALIVIAAGFTKLVYAIQTREQGGFIWKILLSALYIATGITLLVAPLTGVLTLTLLLGGFLVSEGTFETILAFKLREQKNWFWLLGNAIVTLGLGIYILLQYPFDAPWLLGTVVGASVAASGLSRVMFSLNPPVQNPPVQPSDESSATSV</sequence>
<evidence type="ECO:0000256" key="1">
    <source>
        <dbReference type="SAM" id="Phobius"/>
    </source>
</evidence>
<feature type="transmembrane region" description="Helical" evidence="1">
    <location>
        <begin position="40"/>
        <end position="58"/>
    </location>
</feature>
<dbReference type="PANTHER" id="PTHR34989">
    <property type="entry name" value="PROTEIN HDED"/>
    <property type="match status" value="1"/>
</dbReference>
<keyword evidence="3" id="KW-1185">Reference proteome</keyword>
<gene>
    <name evidence="2" type="ORF">NIES2135_41640</name>
</gene>
<dbReference type="Proteomes" id="UP000217895">
    <property type="component" value="Chromosome"/>
</dbReference>
<keyword evidence="1" id="KW-0472">Membrane</keyword>
<keyword evidence="1" id="KW-0812">Transmembrane</keyword>
<accession>A0A1Z4JKL5</accession>
<keyword evidence="1" id="KW-1133">Transmembrane helix</keyword>
<dbReference type="GO" id="GO:0005886">
    <property type="term" value="C:plasma membrane"/>
    <property type="evidence" value="ECO:0007669"/>
    <property type="project" value="TreeGrafter"/>
</dbReference>
<feature type="transmembrane region" description="Helical" evidence="1">
    <location>
        <begin position="148"/>
        <end position="169"/>
    </location>
</feature>
<proteinExistence type="predicted"/>
<feature type="transmembrane region" description="Helical" evidence="1">
    <location>
        <begin position="12"/>
        <end position="34"/>
    </location>
</feature>
<evidence type="ECO:0008006" key="4">
    <source>
        <dbReference type="Google" id="ProtNLM"/>
    </source>
</evidence>
<reference evidence="2 3" key="1">
    <citation type="submission" date="2017-06" db="EMBL/GenBank/DDBJ databases">
        <title>Genome sequencing of cyanobaciteial culture collection at National Institute for Environmental Studies (NIES).</title>
        <authorList>
            <person name="Hirose Y."/>
            <person name="Shimura Y."/>
            <person name="Fujisawa T."/>
            <person name="Nakamura Y."/>
            <person name="Kawachi M."/>
        </authorList>
    </citation>
    <scope>NUCLEOTIDE SEQUENCE [LARGE SCALE GENOMIC DNA]</scope>
    <source>
        <strain evidence="2 3">NIES-2135</strain>
    </source>
</reference>
<dbReference type="PANTHER" id="PTHR34989:SF1">
    <property type="entry name" value="PROTEIN HDED"/>
    <property type="match status" value="1"/>
</dbReference>
<evidence type="ECO:0000313" key="3">
    <source>
        <dbReference type="Proteomes" id="UP000217895"/>
    </source>
</evidence>
<organism evidence="2 3">
    <name type="scientific">Leptolyngbya boryana NIES-2135</name>
    <dbReference type="NCBI Taxonomy" id="1973484"/>
    <lineage>
        <taxon>Bacteria</taxon>
        <taxon>Bacillati</taxon>
        <taxon>Cyanobacteriota</taxon>
        <taxon>Cyanophyceae</taxon>
        <taxon>Leptolyngbyales</taxon>
        <taxon>Leptolyngbyaceae</taxon>
        <taxon>Leptolyngbya group</taxon>
        <taxon>Leptolyngbya</taxon>
    </lineage>
</organism>
<evidence type="ECO:0000313" key="2">
    <source>
        <dbReference type="EMBL" id="BAY57299.1"/>
    </source>
</evidence>
<dbReference type="InterPro" id="IPR005325">
    <property type="entry name" value="DUF308_memb"/>
</dbReference>
<feature type="transmembrane region" description="Helical" evidence="1">
    <location>
        <begin position="70"/>
        <end position="102"/>
    </location>
</feature>
<dbReference type="Pfam" id="PF03729">
    <property type="entry name" value="DUF308"/>
    <property type="match status" value="1"/>
</dbReference>